<reference evidence="2 3" key="1">
    <citation type="submission" date="2016-10" db="EMBL/GenBank/DDBJ databases">
        <title>Comparative genome analysis of multiple Pseudomonas spp. focuses on biocontrol and plant growth promoting traits.</title>
        <authorList>
            <person name="Tao X.-Y."/>
            <person name="Taylor C.G."/>
        </authorList>
    </citation>
    <scope>NUCLEOTIDE SEQUENCE [LARGE SCALE GENOMIC DNA]</scope>
    <source>
        <strain evidence="2 3">37D10</strain>
    </source>
</reference>
<evidence type="ECO:0008006" key="4">
    <source>
        <dbReference type="Google" id="ProtNLM"/>
    </source>
</evidence>
<evidence type="ECO:0000313" key="2">
    <source>
        <dbReference type="EMBL" id="RON01050.1"/>
    </source>
</evidence>
<organism evidence="2 3">
    <name type="scientific">Pseudomonas brassicacearum</name>
    <dbReference type="NCBI Taxonomy" id="930166"/>
    <lineage>
        <taxon>Bacteria</taxon>
        <taxon>Pseudomonadati</taxon>
        <taxon>Pseudomonadota</taxon>
        <taxon>Gammaproteobacteria</taxon>
        <taxon>Pseudomonadales</taxon>
        <taxon>Pseudomonadaceae</taxon>
        <taxon>Pseudomonas</taxon>
    </lineage>
</organism>
<protein>
    <recommendedName>
        <fullName evidence="4">Bacterial Ig-like domain-containing protein</fullName>
    </recommendedName>
</protein>
<dbReference type="EMBL" id="MOBI01000009">
    <property type="protein sequence ID" value="RON01050.1"/>
    <property type="molecule type" value="Genomic_DNA"/>
</dbReference>
<evidence type="ECO:0000313" key="3">
    <source>
        <dbReference type="Proteomes" id="UP000284684"/>
    </source>
</evidence>
<evidence type="ECO:0000256" key="1">
    <source>
        <dbReference type="SAM" id="MobiDB-lite"/>
    </source>
</evidence>
<dbReference type="Gene3D" id="2.60.40.10">
    <property type="entry name" value="Immunoglobulins"/>
    <property type="match status" value="1"/>
</dbReference>
<gene>
    <name evidence="2" type="ORF">BK658_07755</name>
</gene>
<name>A0A423GUE2_9PSED</name>
<dbReference type="AlphaFoldDB" id="A0A423GUE2"/>
<accession>A0A423GUE2</accession>
<dbReference type="InterPro" id="IPR013783">
    <property type="entry name" value="Ig-like_fold"/>
</dbReference>
<comment type="caution">
    <text evidence="2">The sequence shown here is derived from an EMBL/GenBank/DDBJ whole genome shotgun (WGS) entry which is preliminary data.</text>
</comment>
<proteinExistence type="predicted"/>
<dbReference type="Proteomes" id="UP000284684">
    <property type="component" value="Unassembled WGS sequence"/>
</dbReference>
<feature type="region of interest" description="Disordered" evidence="1">
    <location>
        <begin position="292"/>
        <end position="314"/>
    </location>
</feature>
<sequence length="314" mass="33720">MIKVVAGGQDSNTWTVTVKPVETEKPVFESVKDPGDDSDVPHGSFTEARVLNLTIKAGKFEQLDIFLNGVWKHTAPTNELGFLYFQLAPLELGDQNITVKGIVSGLESDNYNVFVVSGPSDGTLAIIAAKDAQHNQVLPGGAITTDTITLTGTAQPSATVTISDVFTVLRTVVANQNGYWRLTLDDLNVHYYHLALSAEGAESPMLWWLAVFAAGTPIIEQATDLAGTTLIPPYGETSGQAFTLSGVGPANGTLTLHELLSDVEITVNVDAQGKWTSAIHMGPKPREYHYVASASGERSPKSNLYRVRKVEPAK</sequence>